<dbReference type="FunFam" id="3.30.190.20:FF:000009">
    <property type="entry name" value="Ribosomal protein L10a"/>
    <property type="match status" value="1"/>
</dbReference>
<dbReference type="PANTHER" id="PTHR23105">
    <property type="entry name" value="RIBOSOMAL PROTEIN L7AE FAMILY MEMBER"/>
    <property type="match status" value="1"/>
</dbReference>
<sequence length="222" mass="25283">MQRFEKMSKISRDTLHECISEVLKYSQEKKRKFRETVELQVALKNYDPQKDKRFSGSVRLKTVPRPKMKVCILGDQQHCDEANNNNIPCMNAEDLKKLNKNKKLIKKLAKGYDAFLASEALIKQIPRILGPGLNKAGKFPTVVSHSEPLAAKVEEIRSTIKFQMKKVLCLSVAVGHVEMTEAELAQNISLSVNFLVSLLKKNWQNIRSINIKSTMGPAQRLY</sequence>
<dbReference type="InterPro" id="IPR028364">
    <property type="entry name" value="Ribosomal_uL1/biogenesis"/>
</dbReference>
<dbReference type="InterPro" id="IPR016095">
    <property type="entry name" value="Ribosomal_uL1_3-a/b-sand"/>
</dbReference>
<organism evidence="7">
    <name type="scientific">Enterobius vermicularis</name>
    <name type="common">Human pinworm</name>
    <dbReference type="NCBI Taxonomy" id="51028"/>
    <lineage>
        <taxon>Eukaryota</taxon>
        <taxon>Metazoa</taxon>
        <taxon>Ecdysozoa</taxon>
        <taxon>Nematoda</taxon>
        <taxon>Chromadorea</taxon>
        <taxon>Rhabditida</taxon>
        <taxon>Spirurina</taxon>
        <taxon>Oxyuridomorpha</taxon>
        <taxon>Oxyuroidea</taxon>
        <taxon>Oxyuridae</taxon>
        <taxon>Enterobius</taxon>
    </lineage>
</organism>
<dbReference type="WBParaSite" id="EVEC_0001287001-mRNA-1">
    <property type="protein sequence ID" value="EVEC_0001287001-mRNA-1"/>
    <property type="gene ID" value="EVEC_0001287001"/>
</dbReference>
<dbReference type="FunFam" id="3.30.190.20:FF:000006">
    <property type="entry name" value="Ribosomal protein"/>
    <property type="match status" value="1"/>
</dbReference>
<dbReference type="PROSITE" id="PS01199">
    <property type="entry name" value="RIBOSOMAL_L1"/>
    <property type="match status" value="1"/>
</dbReference>
<dbReference type="SUPFAM" id="SSF56808">
    <property type="entry name" value="Ribosomal protein L1"/>
    <property type="match status" value="1"/>
</dbReference>
<keyword evidence="6" id="KW-1185">Reference proteome</keyword>
<evidence type="ECO:0000256" key="1">
    <source>
        <dbReference type="ARBA" id="ARBA00010531"/>
    </source>
</evidence>
<dbReference type="InterPro" id="IPR023673">
    <property type="entry name" value="Ribosomal_uL1_CS"/>
</dbReference>
<reference evidence="7" key="1">
    <citation type="submission" date="2017-02" db="UniProtKB">
        <authorList>
            <consortium name="WormBaseParasite"/>
        </authorList>
    </citation>
    <scope>IDENTIFICATION</scope>
</reference>
<evidence type="ECO:0000256" key="3">
    <source>
        <dbReference type="ARBA" id="ARBA00023274"/>
    </source>
</evidence>
<name>A0A0N4VPE1_ENTVE</name>
<evidence type="ECO:0000313" key="6">
    <source>
        <dbReference type="Proteomes" id="UP000274131"/>
    </source>
</evidence>
<dbReference type="GO" id="GO:0003735">
    <property type="term" value="F:structural constituent of ribosome"/>
    <property type="evidence" value="ECO:0007669"/>
    <property type="project" value="InterPro"/>
</dbReference>
<keyword evidence="3 4" id="KW-0687">Ribonucleoprotein</keyword>
<dbReference type="GO" id="GO:0006412">
    <property type="term" value="P:translation"/>
    <property type="evidence" value="ECO:0007669"/>
    <property type="project" value="InterPro"/>
</dbReference>
<gene>
    <name evidence="5" type="ORF">EVEC_LOCUS12036</name>
</gene>
<dbReference type="FunFam" id="3.40.50.790:FF:000002">
    <property type="entry name" value="Ribosomal protein"/>
    <property type="match status" value="1"/>
</dbReference>
<dbReference type="Pfam" id="PF00687">
    <property type="entry name" value="Ribosomal_L1"/>
    <property type="match status" value="1"/>
</dbReference>
<reference evidence="5 6" key="2">
    <citation type="submission" date="2018-10" db="EMBL/GenBank/DDBJ databases">
        <authorList>
            <consortium name="Pathogen Informatics"/>
        </authorList>
    </citation>
    <scope>NUCLEOTIDE SEQUENCE [LARGE SCALE GENOMIC DNA]</scope>
</reference>
<dbReference type="GO" id="GO:0015934">
    <property type="term" value="C:large ribosomal subunit"/>
    <property type="evidence" value="ECO:0007669"/>
    <property type="project" value="InterPro"/>
</dbReference>
<dbReference type="OrthoDB" id="2449818at2759"/>
<keyword evidence="2 4" id="KW-0689">Ribosomal protein</keyword>
<protein>
    <recommendedName>
        <fullName evidence="4">Ribosomal protein</fullName>
    </recommendedName>
</protein>
<dbReference type="EMBL" id="UXUI01013296">
    <property type="protein sequence ID" value="VDD97285.1"/>
    <property type="molecule type" value="Genomic_DNA"/>
</dbReference>
<evidence type="ECO:0000313" key="7">
    <source>
        <dbReference type="WBParaSite" id="EVEC_0001287001-mRNA-1"/>
    </source>
</evidence>
<dbReference type="InterPro" id="IPR023674">
    <property type="entry name" value="Ribosomal_uL1-like"/>
</dbReference>
<dbReference type="PIRSF" id="PIRSF002155">
    <property type="entry name" value="Ribosomal_L1"/>
    <property type="match status" value="1"/>
</dbReference>
<proteinExistence type="inferred from homology"/>
<dbReference type="AlphaFoldDB" id="A0A0N4VPE1"/>
<dbReference type="Gene3D" id="3.40.50.790">
    <property type="match status" value="1"/>
</dbReference>
<dbReference type="CDD" id="cd00403">
    <property type="entry name" value="Ribosomal_L1"/>
    <property type="match status" value="1"/>
</dbReference>
<evidence type="ECO:0000256" key="4">
    <source>
        <dbReference type="RuleBase" id="RU000659"/>
    </source>
</evidence>
<dbReference type="InterPro" id="IPR002143">
    <property type="entry name" value="Ribosomal_uL1"/>
</dbReference>
<dbReference type="Proteomes" id="UP000274131">
    <property type="component" value="Unassembled WGS sequence"/>
</dbReference>
<dbReference type="STRING" id="51028.A0A0N4VPE1"/>
<accession>A0A0N4VPE1</accession>
<dbReference type="Gene3D" id="3.30.190.20">
    <property type="match status" value="1"/>
</dbReference>
<dbReference type="GO" id="GO:0003723">
    <property type="term" value="F:RNA binding"/>
    <property type="evidence" value="ECO:0007669"/>
    <property type="project" value="InterPro"/>
</dbReference>
<comment type="similarity">
    <text evidence="1 4">Belongs to the universal ribosomal protein uL1 family.</text>
</comment>
<dbReference type="InterPro" id="IPR050257">
    <property type="entry name" value="eL8/uL1-like"/>
</dbReference>
<evidence type="ECO:0000256" key="2">
    <source>
        <dbReference type="ARBA" id="ARBA00022980"/>
    </source>
</evidence>
<evidence type="ECO:0000313" key="5">
    <source>
        <dbReference type="EMBL" id="VDD97285.1"/>
    </source>
</evidence>